<feature type="transmembrane region" description="Helical" evidence="2">
    <location>
        <begin position="823"/>
        <end position="842"/>
    </location>
</feature>
<feature type="compositionally biased region" description="Acidic residues" evidence="1">
    <location>
        <begin position="650"/>
        <end position="662"/>
    </location>
</feature>
<dbReference type="RefSeq" id="XP_028535349.1">
    <property type="nucleotide sequence ID" value="XM_028679657.1"/>
</dbReference>
<accession>A0A1J1HG56</accession>
<organism evidence="3 4">
    <name type="scientific">Plasmodium relictum</name>
    <dbReference type="NCBI Taxonomy" id="85471"/>
    <lineage>
        <taxon>Eukaryota</taxon>
        <taxon>Sar</taxon>
        <taxon>Alveolata</taxon>
        <taxon>Apicomplexa</taxon>
        <taxon>Aconoidasida</taxon>
        <taxon>Haemosporida</taxon>
        <taxon>Plasmodiidae</taxon>
        <taxon>Plasmodium</taxon>
        <taxon>Plasmodium (Haemamoeba)</taxon>
    </lineage>
</organism>
<keyword evidence="2" id="KW-0812">Transmembrane</keyword>
<dbReference type="GO" id="GO:0004672">
    <property type="term" value="F:protein kinase activity"/>
    <property type="evidence" value="ECO:0007669"/>
    <property type="project" value="TreeGrafter"/>
</dbReference>
<dbReference type="VEuPathDB" id="PlasmoDB:PRELSG_1456300"/>
<dbReference type="GeneID" id="39738995"/>
<dbReference type="PANTHER" id="PTHR24417">
    <property type="entry name" value="SERINE/THREONINE-PROTEIN KINASE LMTK1"/>
    <property type="match status" value="1"/>
</dbReference>
<feature type="region of interest" description="Disordered" evidence="1">
    <location>
        <begin position="632"/>
        <end position="671"/>
    </location>
</feature>
<feature type="transmembrane region" description="Helical" evidence="2">
    <location>
        <begin position="1257"/>
        <end position="1279"/>
    </location>
</feature>
<evidence type="ECO:0000256" key="1">
    <source>
        <dbReference type="SAM" id="MobiDB-lite"/>
    </source>
</evidence>
<proteinExistence type="predicted"/>
<feature type="compositionally biased region" description="Basic and acidic residues" evidence="1">
    <location>
        <begin position="1814"/>
        <end position="1836"/>
    </location>
</feature>
<keyword evidence="4" id="KW-1185">Reference proteome</keyword>
<sequence length="1908" mass="229089">MEKQKLLNILERELKEYGDDEMLLCFHKFYKSIDGNEINVAKKVFSELIQQMKKFFIIYDKRNRNDLIEKIKNLLKEESNEVNIIDIEKENNANDNIVDEDINNLNEKGNKNIRFNKQKEYNNFKNHYSFLCTDIFNDINLKDLEKKLYDLDIFHLYNSNIKTILEENTLDEKCFYETFQYFLNLLSLLYFFKNVYFDLSYKTNENSYSFLFKGFEERKSKVINYFFFFKKLKINKLMDNEIIKIYCNFFQYIYINEYLIRNIFDITTNSFIYTSVKNFQSKYKIDCINENSKECLEKKKDSEKILCGDTSLNNITIKNSNSDNHNCNNNKLNNKSLECKDNNDIKNQDKNKEIGEQANKEHKGNYLNDACLLKKTNQEDFLNKELNNFFISNNPNKVNKNSFIEIIYENENYKNIYSGEIINSLFYFFNNPYLIFSFHKNVLFYIEKKCKDKSFFQSNKNAQALIDYLNHCVITISRVLYIFISAGLFFNKNIMKLEANKYLNFYKLLNFYNFPYNEDYEDINISDRNPDKDENKKNSLNVKSSSFYDGNAENSYGGNSYRRDLNYKNKINRNNLKDTDFYDLDIIKYLMKYKNTVSNLGQGEFSKTDYSQSECESNDFLSDESYVIDESKNDENKNILKDNNRRNENEYENEYYESENEENSSIKSDDNNKISKKTKKIFHRLSDEYNINHDVYQKTCTNKSIFNDILEKAKTKKCFYDFISKANKLKNSFDINNVNKNKYIDLNYIENIDTISYFISIYNSDNIFQFDYFFLKFIAEITSTYNNYIKSYLINSNNIKYKKEELDAIMKKMNNFLSEITKLIYIYTWCILYIFGHSYSYVKYAKYFYQKKSFFVLENKDQFFFNNFNYFTQEASNSSDLYIKSFYTPSNIVENLKYNYELKKNIEEFEDFNFNNLLHIYKKSYFQNIVDKLHLNLKFVENILFTMNTVFKNKISKKKSFIEYLCIKDQKLEDIYNSIENLKRNINKYKKTFHYCLNFNNIKNVIILTLEEMNMSSDKLELNKLLNEYLTKLENKGQLKKKQKKINVKIIDNNIILDANKRKKKERRNNLDAYKNYMYTFMQMKKISNNLIKKKKKRTIDKNNSDSSSECGRNNNKKKQKNLKKNISLDNNLLKRNQTRLRKITFFTDNDCYDKEEVNENYSENNNNCKSINDISSHYVKCEESSNKDTLENQSNYYDSSDDYNNNNNNNNSNNICDKFHFHDVDNRCMLYKNKNKINEDDKSDMLLNCEYNTERLIFFFNLLNGNTLFYYLSLHYLVKNEQLMEILHFLPLKYLLDLLVLYDLKDYIKFKTIIRVFRIIYEFQDFSPMLKQEIFFNKNNYCLENSDFMNYEFSCKFLTINKKYKDRKNKMKKDNNDDNNKNIFLSLSKSATNYQEKEKEKEKKLDVFDKNIMNEKNMFYENKKEVRSNLLHILKNTFSIFNFSKTLKSYPLLLKDVLSKTLMKKMGKCISLEDDIHNKECDNIKNYSFNFIYNNIQNLSVDCHSSSYNHKINTNELYNISIHNFILYHIYELAIRTKELIIKSSCFKLIKYLLTEYYYYPDIFNEKCHELINSNIRLNDFYIKNVILDFVSFNIMICHLQKELTSNLNVLNNLDLFNYSLRSIANYLIGYKNNSFFFLIDKKKVKTLLIKLTFMIPFIYKLKIPACVIRLYIRVIKSLDKEILDMINNLNKVELINDSLFYIIISHFIYFFLNLNIELDEEASNLLSCNFKSSFSHSLSKKNNFIKITSNHTEGKEELSYENNTLHEIKREEQSNYLRVDNEYHIDNENYSSSSSDNLDNSNDNNNNDSECYEDKSYEGTGDSKDDNESNINKESESTIINPICNKISEVLHLRKIINEKNSFNLENNYFINYSLYIFHKEHYSIYVFFSTFFKNVLKEYNEISKS</sequence>
<dbReference type="EMBL" id="LN835309">
    <property type="protein sequence ID" value="CRH02829.1"/>
    <property type="molecule type" value="Genomic_DNA"/>
</dbReference>
<dbReference type="OMA" id="EKVMNRD"/>
<evidence type="ECO:0000313" key="4">
    <source>
        <dbReference type="Proteomes" id="UP000220158"/>
    </source>
</evidence>
<feature type="compositionally biased region" description="Basic residues" evidence="1">
    <location>
        <begin position="1115"/>
        <end position="1124"/>
    </location>
</feature>
<gene>
    <name evidence="3" type="ORF">PRELSG_1456300</name>
</gene>
<feature type="compositionally biased region" description="Low complexity" evidence="1">
    <location>
        <begin position="1791"/>
        <end position="1811"/>
    </location>
</feature>
<dbReference type="PANTHER" id="PTHR24417:SF7">
    <property type="entry name" value="CHROMATIN MODIFICATION-RELATED PROTEIN EAF1"/>
    <property type="match status" value="1"/>
</dbReference>
<evidence type="ECO:0000313" key="3">
    <source>
        <dbReference type="EMBL" id="CRH02829.1"/>
    </source>
</evidence>
<dbReference type="KEGG" id="prel:PRELSG_1456300"/>
<dbReference type="Proteomes" id="UP000220158">
    <property type="component" value="Chromosome 14"/>
</dbReference>
<keyword evidence="2" id="KW-0472">Membrane</keyword>
<feature type="compositionally biased region" description="Basic and acidic residues" evidence="1">
    <location>
        <begin position="632"/>
        <end position="649"/>
    </location>
</feature>
<feature type="region of interest" description="Disordered" evidence="1">
    <location>
        <begin position="1094"/>
        <end position="1130"/>
    </location>
</feature>
<feature type="region of interest" description="Disordered" evidence="1">
    <location>
        <begin position="1791"/>
        <end position="1836"/>
    </location>
</feature>
<dbReference type="OrthoDB" id="392606at2759"/>
<protein>
    <submittedName>
        <fullName evidence="3">Uncharacterized protein</fullName>
    </submittedName>
</protein>
<evidence type="ECO:0000256" key="2">
    <source>
        <dbReference type="SAM" id="Phobius"/>
    </source>
</evidence>
<keyword evidence="2" id="KW-1133">Transmembrane helix</keyword>
<reference evidence="3 4" key="1">
    <citation type="submission" date="2015-04" db="EMBL/GenBank/DDBJ databases">
        <authorList>
            <consortium name="Pathogen Informatics"/>
        </authorList>
    </citation>
    <scope>NUCLEOTIDE SEQUENCE [LARGE SCALE GENOMIC DNA]</scope>
    <source>
        <strain evidence="3 4">SGS1</strain>
    </source>
</reference>
<name>A0A1J1HG56_PLARL</name>